<evidence type="ECO:0000313" key="2">
    <source>
        <dbReference type="Proteomes" id="UP000887226"/>
    </source>
</evidence>
<comment type="caution">
    <text evidence="1">The sequence shown here is derived from an EMBL/GenBank/DDBJ whole genome shotgun (WGS) entry which is preliminary data.</text>
</comment>
<dbReference type="EMBL" id="MU253797">
    <property type="protein sequence ID" value="KAG9246644.1"/>
    <property type="molecule type" value="Genomic_DNA"/>
</dbReference>
<reference evidence="1" key="1">
    <citation type="journal article" date="2021" name="IMA Fungus">
        <title>Genomic characterization of three marine fungi, including Emericellopsis atlantica sp. nov. with signatures of a generalist lifestyle and marine biomass degradation.</title>
        <authorList>
            <person name="Hagestad O.C."/>
            <person name="Hou L."/>
            <person name="Andersen J.H."/>
            <person name="Hansen E.H."/>
            <person name="Altermark B."/>
            <person name="Li C."/>
            <person name="Kuhnert E."/>
            <person name="Cox R.J."/>
            <person name="Crous P.W."/>
            <person name="Spatafora J.W."/>
            <person name="Lail K."/>
            <person name="Amirebrahimi M."/>
            <person name="Lipzen A."/>
            <person name="Pangilinan J."/>
            <person name="Andreopoulos W."/>
            <person name="Hayes R.D."/>
            <person name="Ng V."/>
            <person name="Grigoriev I.V."/>
            <person name="Jackson S.A."/>
            <person name="Sutton T.D.S."/>
            <person name="Dobson A.D.W."/>
            <person name="Rama T."/>
        </authorList>
    </citation>
    <scope>NUCLEOTIDE SEQUENCE</scope>
    <source>
        <strain evidence="1">TRa3180A</strain>
    </source>
</reference>
<name>A0A9P8CGV9_9HELO</name>
<accession>A0A9P8CGV9</accession>
<keyword evidence="2" id="KW-1185">Reference proteome</keyword>
<dbReference type="OrthoDB" id="5061070at2759"/>
<sequence length="219" mass="24341">MTRTLPPTREGSMAPYKGSGDLIELKAILFVAVANALTRKASKKGRGGTRKPRLSLMLSLDRNVVHLRLRHVHILRVYYITAANRFADNVGQCLEVLLFNIKENIGRMFENALGLNTGGGEMKCRNLMAENQVEAEECTRLQKQKTNLMKADRLEQLVTDFGYEPEAATDNKTDSSYDHMEDDDDVIDNADEPSSSTAFIALSTKIIGVSYSTGCYIVC</sequence>
<dbReference type="Proteomes" id="UP000887226">
    <property type="component" value="Unassembled WGS sequence"/>
</dbReference>
<protein>
    <submittedName>
        <fullName evidence="1">Uncharacterized protein</fullName>
    </submittedName>
</protein>
<dbReference type="AlphaFoldDB" id="A0A9P8CGV9"/>
<evidence type="ECO:0000313" key="1">
    <source>
        <dbReference type="EMBL" id="KAG9246644.1"/>
    </source>
</evidence>
<gene>
    <name evidence="1" type="ORF">BJ878DRAFT_478121</name>
</gene>
<proteinExistence type="predicted"/>
<organism evidence="1 2">
    <name type="scientific">Calycina marina</name>
    <dbReference type="NCBI Taxonomy" id="1763456"/>
    <lineage>
        <taxon>Eukaryota</taxon>
        <taxon>Fungi</taxon>
        <taxon>Dikarya</taxon>
        <taxon>Ascomycota</taxon>
        <taxon>Pezizomycotina</taxon>
        <taxon>Leotiomycetes</taxon>
        <taxon>Helotiales</taxon>
        <taxon>Pezizellaceae</taxon>
        <taxon>Calycina</taxon>
    </lineage>
</organism>